<name>A0A4Y7TG64_COPMI</name>
<evidence type="ECO:0000259" key="3">
    <source>
        <dbReference type="Pfam" id="PF20152"/>
    </source>
</evidence>
<gene>
    <name evidence="4" type="ORF">FA13DRAFT_1731439</name>
</gene>
<dbReference type="Proteomes" id="UP000298030">
    <property type="component" value="Unassembled WGS sequence"/>
</dbReference>
<keyword evidence="2" id="KW-0472">Membrane</keyword>
<accession>A0A4Y7TG64</accession>
<feature type="domain" description="DUF6534" evidence="3">
    <location>
        <begin position="172"/>
        <end position="261"/>
    </location>
</feature>
<reference evidence="4 5" key="1">
    <citation type="journal article" date="2019" name="Nat. Ecol. Evol.">
        <title>Megaphylogeny resolves global patterns of mushroom evolution.</title>
        <authorList>
            <person name="Varga T."/>
            <person name="Krizsan K."/>
            <person name="Foldi C."/>
            <person name="Dima B."/>
            <person name="Sanchez-Garcia M."/>
            <person name="Sanchez-Ramirez S."/>
            <person name="Szollosi G.J."/>
            <person name="Szarkandi J.G."/>
            <person name="Papp V."/>
            <person name="Albert L."/>
            <person name="Andreopoulos W."/>
            <person name="Angelini C."/>
            <person name="Antonin V."/>
            <person name="Barry K.W."/>
            <person name="Bougher N.L."/>
            <person name="Buchanan P."/>
            <person name="Buyck B."/>
            <person name="Bense V."/>
            <person name="Catcheside P."/>
            <person name="Chovatia M."/>
            <person name="Cooper J."/>
            <person name="Damon W."/>
            <person name="Desjardin D."/>
            <person name="Finy P."/>
            <person name="Geml J."/>
            <person name="Haridas S."/>
            <person name="Hughes K."/>
            <person name="Justo A."/>
            <person name="Karasinski D."/>
            <person name="Kautmanova I."/>
            <person name="Kiss B."/>
            <person name="Kocsube S."/>
            <person name="Kotiranta H."/>
            <person name="LaButti K.M."/>
            <person name="Lechner B.E."/>
            <person name="Liimatainen K."/>
            <person name="Lipzen A."/>
            <person name="Lukacs Z."/>
            <person name="Mihaltcheva S."/>
            <person name="Morgado L.N."/>
            <person name="Niskanen T."/>
            <person name="Noordeloos M.E."/>
            <person name="Ohm R.A."/>
            <person name="Ortiz-Santana B."/>
            <person name="Ovrebo C."/>
            <person name="Racz N."/>
            <person name="Riley R."/>
            <person name="Savchenko A."/>
            <person name="Shiryaev A."/>
            <person name="Soop K."/>
            <person name="Spirin V."/>
            <person name="Szebenyi C."/>
            <person name="Tomsovsky M."/>
            <person name="Tulloss R.E."/>
            <person name="Uehling J."/>
            <person name="Grigoriev I.V."/>
            <person name="Vagvolgyi C."/>
            <person name="Papp T."/>
            <person name="Martin F.M."/>
            <person name="Miettinen O."/>
            <person name="Hibbett D.S."/>
            <person name="Nagy L.G."/>
        </authorList>
    </citation>
    <scope>NUCLEOTIDE SEQUENCE [LARGE SCALE GENOMIC DNA]</scope>
    <source>
        <strain evidence="4 5">FP101781</strain>
    </source>
</reference>
<dbReference type="PANTHER" id="PTHR40465">
    <property type="entry name" value="CHROMOSOME 1, WHOLE GENOME SHOTGUN SEQUENCE"/>
    <property type="match status" value="1"/>
</dbReference>
<feature type="region of interest" description="Disordered" evidence="1">
    <location>
        <begin position="315"/>
        <end position="335"/>
    </location>
</feature>
<comment type="caution">
    <text evidence="4">The sequence shown here is derived from an EMBL/GenBank/DDBJ whole genome shotgun (WGS) entry which is preliminary data.</text>
</comment>
<feature type="transmembrane region" description="Helical" evidence="2">
    <location>
        <begin position="166"/>
        <end position="190"/>
    </location>
</feature>
<proteinExistence type="predicted"/>
<evidence type="ECO:0000313" key="4">
    <source>
        <dbReference type="EMBL" id="TEB32918.1"/>
    </source>
</evidence>
<keyword evidence="2" id="KW-1133">Transmembrane helix</keyword>
<organism evidence="4 5">
    <name type="scientific">Coprinellus micaceus</name>
    <name type="common">Glistening ink-cap mushroom</name>
    <name type="synonym">Coprinus micaceus</name>
    <dbReference type="NCBI Taxonomy" id="71717"/>
    <lineage>
        <taxon>Eukaryota</taxon>
        <taxon>Fungi</taxon>
        <taxon>Dikarya</taxon>
        <taxon>Basidiomycota</taxon>
        <taxon>Agaricomycotina</taxon>
        <taxon>Agaricomycetes</taxon>
        <taxon>Agaricomycetidae</taxon>
        <taxon>Agaricales</taxon>
        <taxon>Agaricineae</taxon>
        <taxon>Psathyrellaceae</taxon>
        <taxon>Coprinellus</taxon>
    </lineage>
</organism>
<evidence type="ECO:0000256" key="2">
    <source>
        <dbReference type="SAM" id="Phobius"/>
    </source>
</evidence>
<dbReference type="PANTHER" id="PTHR40465:SF1">
    <property type="entry name" value="DUF6534 DOMAIN-CONTAINING PROTEIN"/>
    <property type="match status" value="1"/>
</dbReference>
<sequence length="335" mass="36680">MASTGPNPYIALTGPLLMGSLVSFFLNGAFAMQVYHYYMNYASNDRRFFVCLVCVVVVVEFLHIVFSTHTTYTILALGFADPRVLTNSPFSGAALPALNGTVGFCTQIFFAWRVLVLTKTTFGKVAAAIIALTAGMQCAAAFGVTVQFTMLARDISLLRTLKNTVIVWLAGSFTCDIVISVTMVAVLYLARGTTTYTSSKSVLNALIVHTVENGLITTACALVDLLTYLLLPNTWFYVCFEYLLGRLYANVLLATLNGRQRMRLAATSDHEFSMKSTGKNSTNQAQVQLSNLRSYPTPSHQSSKTYPVVSVTTDVQVDDDSMLPKSKRSDSDMYP</sequence>
<protein>
    <recommendedName>
        <fullName evidence="3">DUF6534 domain-containing protein</fullName>
    </recommendedName>
</protein>
<feature type="transmembrane region" description="Helical" evidence="2">
    <location>
        <begin position="127"/>
        <end position="146"/>
    </location>
</feature>
<feature type="transmembrane region" description="Helical" evidence="2">
    <location>
        <begin position="12"/>
        <end position="35"/>
    </location>
</feature>
<keyword evidence="2" id="KW-0812">Transmembrane</keyword>
<keyword evidence="5" id="KW-1185">Reference proteome</keyword>
<feature type="transmembrane region" description="Helical" evidence="2">
    <location>
        <begin position="235"/>
        <end position="256"/>
    </location>
</feature>
<evidence type="ECO:0000313" key="5">
    <source>
        <dbReference type="Proteomes" id="UP000298030"/>
    </source>
</evidence>
<dbReference type="AlphaFoldDB" id="A0A4Y7TG64"/>
<evidence type="ECO:0000256" key="1">
    <source>
        <dbReference type="SAM" id="MobiDB-lite"/>
    </source>
</evidence>
<feature type="transmembrane region" description="Helical" evidence="2">
    <location>
        <begin position="47"/>
        <end position="66"/>
    </location>
</feature>
<dbReference type="Pfam" id="PF20152">
    <property type="entry name" value="DUF6534"/>
    <property type="match status" value="1"/>
</dbReference>
<dbReference type="OrthoDB" id="3262409at2759"/>
<feature type="transmembrane region" description="Helical" evidence="2">
    <location>
        <begin position="202"/>
        <end position="229"/>
    </location>
</feature>
<feature type="transmembrane region" description="Helical" evidence="2">
    <location>
        <begin position="93"/>
        <end position="115"/>
    </location>
</feature>
<dbReference type="EMBL" id="QPFP01000014">
    <property type="protein sequence ID" value="TEB32918.1"/>
    <property type="molecule type" value="Genomic_DNA"/>
</dbReference>
<dbReference type="InterPro" id="IPR045339">
    <property type="entry name" value="DUF6534"/>
</dbReference>